<reference evidence="2" key="1">
    <citation type="submission" date="2015-12" db="EMBL/GenBank/DDBJ databases">
        <title>De novo transcriptome assembly of four potential Pierce s Disease insect vectors from Arizona vineyards.</title>
        <authorList>
            <person name="Tassone E.E."/>
        </authorList>
    </citation>
    <scope>NUCLEOTIDE SEQUENCE</scope>
</reference>
<evidence type="ECO:0000256" key="1">
    <source>
        <dbReference type="SAM" id="SignalP"/>
    </source>
</evidence>
<protein>
    <submittedName>
        <fullName evidence="2">Uncharacterized protein</fullName>
    </submittedName>
</protein>
<organism evidence="2">
    <name type="scientific">Clastoptera arizonana</name>
    <name type="common">Arizona spittle bug</name>
    <dbReference type="NCBI Taxonomy" id="38151"/>
    <lineage>
        <taxon>Eukaryota</taxon>
        <taxon>Metazoa</taxon>
        <taxon>Ecdysozoa</taxon>
        <taxon>Arthropoda</taxon>
        <taxon>Hexapoda</taxon>
        <taxon>Insecta</taxon>
        <taxon>Pterygota</taxon>
        <taxon>Neoptera</taxon>
        <taxon>Paraneoptera</taxon>
        <taxon>Hemiptera</taxon>
        <taxon>Auchenorrhyncha</taxon>
        <taxon>Cercopoidea</taxon>
        <taxon>Clastopteridae</taxon>
        <taxon>Clastoptera</taxon>
    </lineage>
</organism>
<feature type="chain" id="PRO_5008581834" evidence="1">
    <location>
        <begin position="19"/>
        <end position="153"/>
    </location>
</feature>
<gene>
    <name evidence="2" type="ORF">g.1503</name>
</gene>
<proteinExistence type="predicted"/>
<dbReference type="AlphaFoldDB" id="A0A1B6E5S5"/>
<name>A0A1B6E5S5_9HEMI</name>
<evidence type="ECO:0000313" key="2">
    <source>
        <dbReference type="EMBL" id="JAS33286.1"/>
    </source>
</evidence>
<sequence>MDLLTLIVTLLTVGVVNNLPSHDKVLFYPEDVAHYLVRTGTYFCKILLKFMNKPNCTLQKLFKVHNHTVENLLCQTLSVYDEVYNNDNLSYVDEKSEKYKSLSDVIYAIHELNEMKNNPQELQVYGAIQTFLWKLYYLDKHWPEPTTEKFWFR</sequence>
<keyword evidence="1" id="KW-0732">Signal</keyword>
<dbReference type="EMBL" id="GEDC01004012">
    <property type="protein sequence ID" value="JAS33286.1"/>
    <property type="molecule type" value="Transcribed_RNA"/>
</dbReference>
<feature type="signal peptide" evidence="1">
    <location>
        <begin position="1"/>
        <end position="18"/>
    </location>
</feature>
<accession>A0A1B6E5S5</accession>